<evidence type="ECO:0000313" key="12">
    <source>
        <dbReference type="Proteomes" id="UP000036932"/>
    </source>
</evidence>
<feature type="modified residue" description="4-aspartylphosphate" evidence="8">
    <location>
        <position position="55"/>
    </location>
</feature>
<dbReference type="RefSeq" id="WP_054403934.1">
    <property type="nucleotide sequence ID" value="NZ_LIUT01000003.1"/>
</dbReference>
<dbReference type="SUPFAM" id="SSF46689">
    <property type="entry name" value="Homeodomain-like"/>
    <property type="match status" value="2"/>
</dbReference>
<name>A0A0M1NJR0_9BACL</name>
<evidence type="ECO:0000259" key="10">
    <source>
        <dbReference type="PROSITE" id="PS50110"/>
    </source>
</evidence>
<dbReference type="InterPro" id="IPR018062">
    <property type="entry name" value="HTH_AraC-typ_CS"/>
</dbReference>
<dbReference type="Pfam" id="PF00072">
    <property type="entry name" value="Response_reg"/>
    <property type="match status" value="1"/>
</dbReference>
<gene>
    <name evidence="11" type="ORF">AM231_18265</name>
</gene>
<comment type="caution">
    <text evidence="11">The sequence shown here is derived from an EMBL/GenBank/DDBJ whole genome shotgun (WGS) entry which is preliminary data.</text>
</comment>
<feature type="domain" description="Response regulatory" evidence="10">
    <location>
        <begin position="3"/>
        <end position="120"/>
    </location>
</feature>
<keyword evidence="2" id="KW-0963">Cytoplasm</keyword>
<comment type="subcellular location">
    <subcellularLocation>
        <location evidence="1">Cytoplasm</location>
    </subcellularLocation>
</comment>
<keyword evidence="6" id="KW-0238">DNA-binding</keyword>
<evidence type="ECO:0000256" key="5">
    <source>
        <dbReference type="ARBA" id="ARBA00023015"/>
    </source>
</evidence>
<dbReference type="GO" id="GO:0003700">
    <property type="term" value="F:DNA-binding transcription factor activity"/>
    <property type="evidence" value="ECO:0007669"/>
    <property type="project" value="InterPro"/>
</dbReference>
<dbReference type="AlphaFoldDB" id="A0A0M1NJR0"/>
<evidence type="ECO:0000256" key="1">
    <source>
        <dbReference type="ARBA" id="ARBA00004496"/>
    </source>
</evidence>
<feature type="domain" description="HTH araC/xylS-type" evidence="9">
    <location>
        <begin position="424"/>
        <end position="522"/>
    </location>
</feature>
<dbReference type="InterPro" id="IPR051552">
    <property type="entry name" value="HptR"/>
</dbReference>
<dbReference type="CDD" id="cd17536">
    <property type="entry name" value="REC_YesN-like"/>
    <property type="match status" value="1"/>
</dbReference>
<keyword evidence="3 8" id="KW-0597">Phosphoprotein</keyword>
<keyword evidence="5" id="KW-0805">Transcription regulation</keyword>
<dbReference type="EMBL" id="LIUT01000003">
    <property type="protein sequence ID" value="KOR82285.1"/>
    <property type="molecule type" value="Genomic_DNA"/>
</dbReference>
<dbReference type="OrthoDB" id="2666291at2"/>
<dbReference type="Pfam" id="PF17853">
    <property type="entry name" value="GGDEF_2"/>
    <property type="match status" value="1"/>
</dbReference>
<dbReference type="GO" id="GO:0043565">
    <property type="term" value="F:sequence-specific DNA binding"/>
    <property type="evidence" value="ECO:0007669"/>
    <property type="project" value="InterPro"/>
</dbReference>
<dbReference type="PRINTS" id="PR00032">
    <property type="entry name" value="HTHARAC"/>
</dbReference>
<dbReference type="PROSITE" id="PS01124">
    <property type="entry name" value="HTH_ARAC_FAMILY_2"/>
    <property type="match status" value="1"/>
</dbReference>
<dbReference type="GO" id="GO:0005737">
    <property type="term" value="C:cytoplasm"/>
    <property type="evidence" value="ECO:0007669"/>
    <property type="project" value="UniProtKB-SubCell"/>
</dbReference>
<evidence type="ECO:0000259" key="9">
    <source>
        <dbReference type="PROSITE" id="PS01124"/>
    </source>
</evidence>
<organism evidence="11 12">
    <name type="scientific">Paenibacillus solani</name>
    <dbReference type="NCBI Taxonomy" id="1705565"/>
    <lineage>
        <taxon>Bacteria</taxon>
        <taxon>Bacillati</taxon>
        <taxon>Bacillota</taxon>
        <taxon>Bacilli</taxon>
        <taxon>Bacillales</taxon>
        <taxon>Paenibacillaceae</taxon>
        <taxon>Paenibacillus</taxon>
    </lineage>
</organism>
<keyword evidence="7" id="KW-0804">Transcription</keyword>
<dbReference type="SMART" id="SM00342">
    <property type="entry name" value="HTH_ARAC"/>
    <property type="match status" value="1"/>
</dbReference>
<evidence type="ECO:0000256" key="6">
    <source>
        <dbReference type="ARBA" id="ARBA00023125"/>
    </source>
</evidence>
<proteinExistence type="predicted"/>
<dbReference type="PATRIC" id="fig|1705565.3.peg.5599"/>
<protein>
    <submittedName>
        <fullName evidence="11">AraC family transcriptional regulator</fullName>
    </submittedName>
</protein>
<dbReference type="PROSITE" id="PS50110">
    <property type="entry name" value="RESPONSE_REGULATORY"/>
    <property type="match status" value="1"/>
</dbReference>
<dbReference type="InterPro" id="IPR001789">
    <property type="entry name" value="Sig_transdc_resp-reg_receiver"/>
</dbReference>
<dbReference type="SMART" id="SM00448">
    <property type="entry name" value="REC"/>
    <property type="match status" value="1"/>
</dbReference>
<reference evidence="12" key="1">
    <citation type="submission" date="2015-08" db="EMBL/GenBank/DDBJ databases">
        <title>Genome sequencing project for genomic taxonomy and phylogenomics of Bacillus-like bacteria.</title>
        <authorList>
            <person name="Liu B."/>
            <person name="Wang J."/>
            <person name="Zhu Y."/>
            <person name="Liu G."/>
            <person name="Chen Q."/>
            <person name="Chen Z."/>
            <person name="Lan J."/>
            <person name="Che J."/>
            <person name="Ge C."/>
            <person name="Shi H."/>
            <person name="Pan Z."/>
            <person name="Liu X."/>
        </authorList>
    </citation>
    <scope>NUCLEOTIDE SEQUENCE [LARGE SCALE GENOMIC DNA]</scope>
    <source>
        <strain evidence="12">FJAT-22460</strain>
    </source>
</reference>
<evidence type="ECO:0000313" key="11">
    <source>
        <dbReference type="EMBL" id="KOR82285.1"/>
    </source>
</evidence>
<dbReference type="InterPro" id="IPR011006">
    <property type="entry name" value="CheY-like_superfamily"/>
</dbReference>
<dbReference type="Gene3D" id="3.40.50.2300">
    <property type="match status" value="1"/>
</dbReference>
<dbReference type="GO" id="GO:0000160">
    <property type="term" value="P:phosphorelay signal transduction system"/>
    <property type="evidence" value="ECO:0007669"/>
    <property type="project" value="UniProtKB-KW"/>
</dbReference>
<dbReference type="PANTHER" id="PTHR42713:SF3">
    <property type="entry name" value="TRANSCRIPTIONAL REGULATORY PROTEIN HPTR"/>
    <property type="match status" value="1"/>
</dbReference>
<accession>A0A0M1NJR0</accession>
<dbReference type="PROSITE" id="PS00041">
    <property type="entry name" value="HTH_ARAC_FAMILY_1"/>
    <property type="match status" value="1"/>
</dbReference>
<dbReference type="Proteomes" id="UP000036932">
    <property type="component" value="Unassembled WGS sequence"/>
</dbReference>
<dbReference type="InterPro" id="IPR018060">
    <property type="entry name" value="HTH_AraC"/>
</dbReference>
<sequence length="524" mass="61593">MYKVLLADDEVLDLEGMKSFIPWESLGMTVVDSVNSGFAAWEVLQKENIDILVTDVRMPNMTGIELAQRALKIQEDLQVIFVSGYQDFSYVKQAIALNACNYVLKPMQDEELIEELTKVRLELDRLQERKETERAYQQMIPILKNQFLLQILQKPYDGTMLNIMKREYQLEELNWPVNVILLEVDDISSWRSNHDEFEKPQGLNEQFFTSLHKELESCGFKNICKVTDQRLAVLMDTERGKTEIQSVLKQLGQEYPLTVTVGEGGTAHRVEELHPSYMMAEGALDYKMFRGKGKWILYNEVPTEDREDARSLDVRLDSLFAAMENYEIVKIHDEIEAIQVLASHMGSKFTVRNLGMYIMLKLDAHLHTMHEDLFRMLGIELKNLDVLLQFETMDDIFSWLRMKVFEISERLNFRKPSKNGRLVEEIIENLRERLHENITLRDMANRFSFSPNYLGVLFKEETGYNFSDYVIKLRMERARDLLISTKLKIYEVAYQTGYQYLPYFSRQFKEIYGMTPLEYRRKHS</sequence>
<evidence type="ECO:0000256" key="4">
    <source>
        <dbReference type="ARBA" id="ARBA00023012"/>
    </source>
</evidence>
<dbReference type="SUPFAM" id="SSF52172">
    <property type="entry name" value="CheY-like"/>
    <property type="match status" value="1"/>
</dbReference>
<dbReference type="InterPro" id="IPR020449">
    <property type="entry name" value="Tscrpt_reg_AraC-type_HTH"/>
</dbReference>
<keyword evidence="4" id="KW-0902">Two-component regulatory system</keyword>
<dbReference type="InterPro" id="IPR041522">
    <property type="entry name" value="CdaR_GGDEF"/>
</dbReference>
<dbReference type="InterPro" id="IPR009057">
    <property type="entry name" value="Homeodomain-like_sf"/>
</dbReference>
<evidence type="ECO:0000256" key="3">
    <source>
        <dbReference type="ARBA" id="ARBA00022553"/>
    </source>
</evidence>
<dbReference type="PANTHER" id="PTHR42713">
    <property type="entry name" value="HISTIDINE KINASE-RELATED"/>
    <property type="match status" value="1"/>
</dbReference>
<evidence type="ECO:0000256" key="8">
    <source>
        <dbReference type="PROSITE-ProRule" id="PRU00169"/>
    </source>
</evidence>
<dbReference type="Gene3D" id="1.10.10.60">
    <property type="entry name" value="Homeodomain-like"/>
    <property type="match status" value="2"/>
</dbReference>
<evidence type="ECO:0000256" key="7">
    <source>
        <dbReference type="ARBA" id="ARBA00023163"/>
    </source>
</evidence>
<evidence type="ECO:0000256" key="2">
    <source>
        <dbReference type="ARBA" id="ARBA00022490"/>
    </source>
</evidence>
<dbReference type="Pfam" id="PF12833">
    <property type="entry name" value="HTH_18"/>
    <property type="match status" value="1"/>
</dbReference>
<keyword evidence="12" id="KW-1185">Reference proteome</keyword>